<accession>A0ABU5G570</accession>
<dbReference type="InterPro" id="IPR046749">
    <property type="entry name" value="SHOCT_2"/>
</dbReference>
<evidence type="ECO:0000313" key="3">
    <source>
        <dbReference type="Proteomes" id="UP001275049"/>
    </source>
</evidence>
<gene>
    <name evidence="2" type="ORF">R6G86_01990</name>
</gene>
<proteinExistence type="predicted"/>
<dbReference type="RefSeq" id="WP_320754923.1">
    <property type="nucleotide sequence ID" value="NZ_JAWNGA010000002.1"/>
</dbReference>
<evidence type="ECO:0000259" key="1">
    <source>
        <dbReference type="Pfam" id="PF20612"/>
    </source>
</evidence>
<reference evidence="2 3" key="1">
    <citation type="submission" date="2023-10" db="EMBL/GenBank/DDBJ databases">
        <title>Whole Genome based description of the genera Actinobaculum and Actinotignum reveals a complex phylogenetic relationship within the species included in the genus Actinotignum.</title>
        <authorList>
            <person name="Jensen C.S."/>
            <person name="Dargis R."/>
            <person name="Kemp M."/>
            <person name="Christensen J.J."/>
        </authorList>
    </citation>
    <scope>NUCLEOTIDE SEQUENCE [LARGE SCALE GENOMIC DNA]</scope>
    <source>
        <strain evidence="2 3">SLA_B974</strain>
    </source>
</reference>
<keyword evidence="3" id="KW-1185">Reference proteome</keyword>
<protein>
    <submittedName>
        <fullName evidence="2">SHOCT domain-containing protein</fullName>
    </submittedName>
</protein>
<dbReference type="EMBL" id="JAWNGA010000002">
    <property type="protein sequence ID" value="MDY5132516.1"/>
    <property type="molecule type" value="Genomic_DNA"/>
</dbReference>
<comment type="caution">
    <text evidence="2">The sequence shown here is derived from an EMBL/GenBank/DDBJ whole genome shotgun (WGS) entry which is preliminary data.</text>
</comment>
<dbReference type="Proteomes" id="UP001275049">
    <property type="component" value="Unassembled WGS sequence"/>
</dbReference>
<feature type="domain" description="SHOCT-like" evidence="1">
    <location>
        <begin position="1"/>
        <end position="51"/>
    </location>
</feature>
<name>A0ABU5G570_9ACTO</name>
<organism evidence="2 3">
    <name type="scientific">Actinotignum urinale</name>
    <dbReference type="NCBI Taxonomy" id="190146"/>
    <lineage>
        <taxon>Bacteria</taxon>
        <taxon>Bacillati</taxon>
        <taxon>Actinomycetota</taxon>
        <taxon>Actinomycetes</taxon>
        <taxon>Actinomycetales</taxon>
        <taxon>Actinomycetaceae</taxon>
        <taxon>Actinotignum</taxon>
    </lineage>
</organism>
<evidence type="ECO:0000313" key="2">
    <source>
        <dbReference type="EMBL" id="MDY5132516.1"/>
    </source>
</evidence>
<sequence length="66" mass="7331">MRAVQMKHEAVCRVTLALAEKLRVAGAISQGDYQRIRDTLIGLYHPAIMALLLPQRLDKSGLQSDV</sequence>
<dbReference type="Pfam" id="PF20612">
    <property type="entry name" value="SHOCT_2"/>
    <property type="match status" value="1"/>
</dbReference>